<dbReference type="Gene3D" id="1.10.1280.10">
    <property type="entry name" value="Di-copper center containing domain from catechol oxidase"/>
    <property type="match status" value="1"/>
</dbReference>
<name>A0A9W8DSU2_9FUNG</name>
<evidence type="ECO:0000259" key="4">
    <source>
        <dbReference type="PROSITE" id="PS00497"/>
    </source>
</evidence>
<dbReference type="Proteomes" id="UP001150538">
    <property type="component" value="Unassembled WGS sequence"/>
</dbReference>
<organism evidence="5 6">
    <name type="scientific">Mycoemilia scoparia</name>
    <dbReference type="NCBI Taxonomy" id="417184"/>
    <lineage>
        <taxon>Eukaryota</taxon>
        <taxon>Fungi</taxon>
        <taxon>Fungi incertae sedis</taxon>
        <taxon>Zoopagomycota</taxon>
        <taxon>Kickxellomycotina</taxon>
        <taxon>Kickxellomycetes</taxon>
        <taxon>Kickxellales</taxon>
        <taxon>Kickxellaceae</taxon>
        <taxon>Mycoemilia</taxon>
    </lineage>
</organism>
<keyword evidence="1" id="KW-0479">Metal-binding</keyword>
<gene>
    <name evidence="5" type="ORF">H4219_003316</name>
</gene>
<dbReference type="PRINTS" id="PR00092">
    <property type="entry name" value="TYROSINASE"/>
</dbReference>
<sequence>MRLHYGKNRNVVKPTVSGVVAFGIFVTAVASQGTQPPQSSPLPMPAPPQSQISRPPPGQAPQNDTNSNTSCFHGLRKRKEIRSLTPKELETFTNAVKQLYSNGVIERLAKRHNDAGTNRNPATNNPWIHGCSQFLPWHRKILWEVESELKRIDSSIDLPYWDSTIDSQSPFTSQLFSPQYFGGNGRGADFCVQDGPFANTQLTYPNRHCLKRRFVSDSPTSAFADPGTIAEMANHQNNYDAFRRFLEFVPHPGVHNGVGGNGGDMSTMYSPNDFIFFLHHAFIDKLWYDWQNLVESRFSLYEDRTEGTKLGDSLYSYRSNDTIKSMLDPRSEPSLCYEYEDSYANLAYKAIEDEINKLVEERKKQNGGNIKRSIWKKRQDEKPSDSNDNEGGVFGFLEDIGNGINNVFDDIVDTFDNKRRRSDIPNLKRRSPLLNGLLGGVGGVIDGIVGSVLDIVNGVLDSVTNLLENTLGGALSEDGLIDDLLSDNGAAEQFVEKITKALNVKVDISTLDEDERKLKMPMKVSEEWLKMNHLDPKVYEAYMQSIEKIINRYNSNKKYVSPAVVMRAYYKQMETDNQKGYGNS</sequence>
<feature type="region of interest" description="Disordered" evidence="3">
    <location>
        <begin position="371"/>
        <end position="390"/>
    </location>
</feature>
<keyword evidence="2" id="KW-0186">Copper</keyword>
<dbReference type="GO" id="GO:0046872">
    <property type="term" value="F:metal ion binding"/>
    <property type="evidence" value="ECO:0007669"/>
    <property type="project" value="UniProtKB-KW"/>
</dbReference>
<keyword evidence="6" id="KW-1185">Reference proteome</keyword>
<accession>A0A9W8DSU2</accession>
<reference evidence="5" key="1">
    <citation type="submission" date="2022-07" db="EMBL/GenBank/DDBJ databases">
        <title>Phylogenomic reconstructions and comparative analyses of Kickxellomycotina fungi.</title>
        <authorList>
            <person name="Reynolds N.K."/>
            <person name="Stajich J.E."/>
            <person name="Barry K."/>
            <person name="Grigoriev I.V."/>
            <person name="Crous P."/>
            <person name="Smith M.E."/>
        </authorList>
    </citation>
    <scope>NUCLEOTIDE SEQUENCE</scope>
    <source>
        <strain evidence="5">NBRC 100468</strain>
    </source>
</reference>
<dbReference type="InterPro" id="IPR008922">
    <property type="entry name" value="Di-copper_centre_dom_sf"/>
</dbReference>
<dbReference type="EMBL" id="JANBPU010000077">
    <property type="protein sequence ID" value="KAJ1917232.1"/>
    <property type="molecule type" value="Genomic_DNA"/>
</dbReference>
<protein>
    <recommendedName>
        <fullName evidence="4">Tyrosinase copper-binding domain-containing protein</fullName>
    </recommendedName>
</protein>
<dbReference type="Pfam" id="PF00264">
    <property type="entry name" value="Tyrosinase"/>
    <property type="match status" value="1"/>
</dbReference>
<dbReference type="InterPro" id="IPR002227">
    <property type="entry name" value="Tyrosinase_Cu-bd"/>
</dbReference>
<evidence type="ECO:0000313" key="6">
    <source>
        <dbReference type="Proteomes" id="UP001150538"/>
    </source>
</evidence>
<dbReference type="InterPro" id="IPR050316">
    <property type="entry name" value="Tyrosinase/Hemocyanin"/>
</dbReference>
<dbReference type="PROSITE" id="PS00497">
    <property type="entry name" value="TYROSINASE_1"/>
    <property type="match status" value="1"/>
</dbReference>
<evidence type="ECO:0000313" key="5">
    <source>
        <dbReference type="EMBL" id="KAJ1917232.1"/>
    </source>
</evidence>
<dbReference type="PANTHER" id="PTHR11474">
    <property type="entry name" value="TYROSINASE FAMILY MEMBER"/>
    <property type="match status" value="1"/>
</dbReference>
<comment type="caution">
    <text evidence="5">The sequence shown here is derived from an EMBL/GenBank/DDBJ whole genome shotgun (WGS) entry which is preliminary data.</text>
</comment>
<feature type="domain" description="Tyrosinase copper-binding" evidence="4">
    <location>
        <begin position="129"/>
        <end position="146"/>
    </location>
</feature>
<dbReference type="AlphaFoldDB" id="A0A9W8DSU2"/>
<evidence type="ECO:0000256" key="2">
    <source>
        <dbReference type="ARBA" id="ARBA00023008"/>
    </source>
</evidence>
<proteinExistence type="predicted"/>
<feature type="compositionally biased region" description="Pro residues" evidence="3">
    <location>
        <begin position="38"/>
        <end position="59"/>
    </location>
</feature>
<evidence type="ECO:0000256" key="3">
    <source>
        <dbReference type="SAM" id="MobiDB-lite"/>
    </source>
</evidence>
<dbReference type="SUPFAM" id="SSF48056">
    <property type="entry name" value="Di-copper centre-containing domain"/>
    <property type="match status" value="1"/>
</dbReference>
<dbReference type="OrthoDB" id="6132182at2759"/>
<dbReference type="PANTHER" id="PTHR11474:SF126">
    <property type="entry name" value="TYROSINASE-LIKE PROTEIN TYR-1-RELATED"/>
    <property type="match status" value="1"/>
</dbReference>
<feature type="region of interest" description="Disordered" evidence="3">
    <location>
        <begin position="32"/>
        <end position="73"/>
    </location>
</feature>
<dbReference type="GO" id="GO:0016491">
    <property type="term" value="F:oxidoreductase activity"/>
    <property type="evidence" value="ECO:0007669"/>
    <property type="project" value="InterPro"/>
</dbReference>
<evidence type="ECO:0000256" key="1">
    <source>
        <dbReference type="ARBA" id="ARBA00022723"/>
    </source>
</evidence>
<feature type="compositionally biased region" description="Polar residues" evidence="3">
    <location>
        <begin position="60"/>
        <end position="71"/>
    </location>
</feature>